<dbReference type="GO" id="GO:0010181">
    <property type="term" value="F:FMN binding"/>
    <property type="evidence" value="ECO:0007669"/>
    <property type="project" value="UniProtKB-UniRule"/>
</dbReference>
<feature type="binding site" evidence="6">
    <location>
        <begin position="165"/>
        <end position="168"/>
    </location>
    <ligand>
        <name>FMN</name>
        <dbReference type="ChEBI" id="CHEBI:58210"/>
    </ligand>
</feature>
<comment type="similarity">
    <text evidence="6">Belongs to the azoreductase type 1 family.</text>
</comment>
<comment type="catalytic activity">
    <reaction evidence="6">
        <text>2 a quinone + NADH + H(+) = 2 a 1,4-benzosemiquinone + NAD(+)</text>
        <dbReference type="Rhea" id="RHEA:65952"/>
        <dbReference type="ChEBI" id="CHEBI:15378"/>
        <dbReference type="ChEBI" id="CHEBI:57540"/>
        <dbReference type="ChEBI" id="CHEBI:57945"/>
        <dbReference type="ChEBI" id="CHEBI:132124"/>
        <dbReference type="ChEBI" id="CHEBI:134225"/>
    </reaction>
</comment>
<dbReference type="InterPro" id="IPR003680">
    <property type="entry name" value="Flavodoxin_fold"/>
</dbReference>
<keyword evidence="1 6" id="KW-0285">Flavoprotein</keyword>
<feature type="binding site" evidence="6">
    <location>
        <position position="35"/>
    </location>
    <ligand>
        <name>FMN</name>
        <dbReference type="ChEBI" id="CHEBI:58210"/>
    </ligand>
</feature>
<keyword evidence="2 6" id="KW-0288">FMN</keyword>
<proteinExistence type="inferred from homology"/>
<evidence type="ECO:0000256" key="6">
    <source>
        <dbReference type="HAMAP-Rule" id="MF_01216"/>
    </source>
</evidence>
<organism evidence="8 9">
    <name type="scientific">Gluconacetobacter entanii</name>
    <dbReference type="NCBI Taxonomy" id="108528"/>
    <lineage>
        <taxon>Bacteria</taxon>
        <taxon>Pseudomonadati</taxon>
        <taxon>Pseudomonadota</taxon>
        <taxon>Alphaproteobacteria</taxon>
        <taxon>Acetobacterales</taxon>
        <taxon>Acetobacteraceae</taxon>
        <taxon>Gluconacetobacter</taxon>
    </lineage>
</organism>
<dbReference type="EC" id="1.6.5.-" evidence="6"/>
<gene>
    <name evidence="6" type="primary">azoR</name>
    <name evidence="8" type="ORF">CFR72_12130</name>
</gene>
<sequence>MFRAIRNLFSGRNRKALSNSSAETTTMKILHIDSSILGNHSVSRQLSAETVAQQKAAHPDATVTYRDLAASPIPYLTGEHMAAFQGAPVTDAALADDLETGNGYIDDLLAADIIVIGVPMYNLSVPAQLKSWIDRVVVAGRTFQYGAAGPEGLLPKGKKAFIISTRGGIYTGNSPAAALDYQEKYLGTVLAFIGLTNVTWIRAEGLALGQDAKDAAIVQAQGEIAGLPV</sequence>
<comment type="subunit">
    <text evidence="6">Homodimer.</text>
</comment>
<comment type="caution">
    <text evidence="8">The sequence shown here is derived from an EMBL/GenBank/DDBJ whole genome shotgun (WGS) entry which is preliminary data.</text>
</comment>
<dbReference type="AlphaFoldDB" id="A0A318PVE5"/>
<dbReference type="PANTHER" id="PTHR43741">
    <property type="entry name" value="FMN-DEPENDENT NADH-AZOREDUCTASE 1"/>
    <property type="match status" value="1"/>
</dbReference>
<evidence type="ECO:0000313" key="8">
    <source>
        <dbReference type="EMBL" id="PYD62532.1"/>
    </source>
</evidence>
<dbReference type="InterPro" id="IPR029039">
    <property type="entry name" value="Flavoprotein-like_sf"/>
</dbReference>
<dbReference type="EMBL" id="NKUF01000031">
    <property type="protein sequence ID" value="PYD62532.1"/>
    <property type="molecule type" value="Genomic_DNA"/>
</dbReference>
<feature type="domain" description="Flavodoxin-like fold" evidence="7">
    <location>
        <begin position="27"/>
        <end position="224"/>
    </location>
</feature>
<evidence type="ECO:0000313" key="9">
    <source>
        <dbReference type="Proteomes" id="UP000248301"/>
    </source>
</evidence>
<dbReference type="Proteomes" id="UP000248301">
    <property type="component" value="Unassembled WGS sequence"/>
</dbReference>
<dbReference type="HAMAP" id="MF_01216">
    <property type="entry name" value="Azoreductase_type1"/>
    <property type="match status" value="1"/>
</dbReference>
<keyword evidence="3 6" id="KW-0560">Oxidoreductase</keyword>
<evidence type="ECO:0000256" key="2">
    <source>
        <dbReference type="ARBA" id="ARBA00022643"/>
    </source>
</evidence>
<dbReference type="PANTHER" id="PTHR43741:SF4">
    <property type="entry name" value="FMN-DEPENDENT NADH:QUINONE OXIDOREDUCTASE"/>
    <property type="match status" value="1"/>
</dbReference>
<dbReference type="InterPro" id="IPR023048">
    <property type="entry name" value="NADH:quinone_OxRdtase_FMN_depd"/>
</dbReference>
<name>A0A318PVE5_9PROT</name>
<keyword evidence="4 6" id="KW-0520">NAD</keyword>
<dbReference type="EC" id="1.7.1.17" evidence="6"/>
<evidence type="ECO:0000259" key="7">
    <source>
        <dbReference type="Pfam" id="PF02525"/>
    </source>
</evidence>
<comment type="catalytic activity">
    <reaction evidence="5">
        <text>N,N-dimethyl-1,4-phenylenediamine + anthranilate + 2 NAD(+) = 2-(4-dimethylaminophenyl)diazenylbenzoate + 2 NADH + 2 H(+)</text>
        <dbReference type="Rhea" id="RHEA:55872"/>
        <dbReference type="ChEBI" id="CHEBI:15378"/>
        <dbReference type="ChEBI" id="CHEBI:15783"/>
        <dbReference type="ChEBI" id="CHEBI:16567"/>
        <dbReference type="ChEBI" id="CHEBI:57540"/>
        <dbReference type="ChEBI" id="CHEBI:57945"/>
        <dbReference type="ChEBI" id="CHEBI:71579"/>
        <dbReference type="EC" id="1.7.1.17"/>
    </reaction>
    <physiologicalReaction direction="right-to-left" evidence="5">
        <dbReference type="Rhea" id="RHEA:55874"/>
    </physiologicalReaction>
</comment>
<evidence type="ECO:0000256" key="1">
    <source>
        <dbReference type="ARBA" id="ARBA00022630"/>
    </source>
</evidence>
<feature type="binding site" evidence="6">
    <location>
        <begin position="120"/>
        <end position="123"/>
    </location>
    <ligand>
        <name>FMN</name>
        <dbReference type="ChEBI" id="CHEBI:58210"/>
    </ligand>
</feature>
<dbReference type="GO" id="GO:0016655">
    <property type="term" value="F:oxidoreductase activity, acting on NAD(P)H, quinone or similar compound as acceptor"/>
    <property type="evidence" value="ECO:0007669"/>
    <property type="project" value="InterPro"/>
</dbReference>
<evidence type="ECO:0000256" key="4">
    <source>
        <dbReference type="ARBA" id="ARBA00023027"/>
    </source>
</evidence>
<dbReference type="InterPro" id="IPR050104">
    <property type="entry name" value="FMN-dep_NADH:Q_OxRdtase_AzoR1"/>
</dbReference>
<dbReference type="SUPFAM" id="SSF52218">
    <property type="entry name" value="Flavoproteins"/>
    <property type="match status" value="1"/>
</dbReference>
<comment type="function">
    <text evidence="6">Also exhibits azoreductase activity. Catalyzes the reductive cleavage of the azo bond in aromatic azo compounds to the corresponding amines.</text>
</comment>
<reference evidence="8 9" key="1">
    <citation type="submission" date="2017-07" db="EMBL/GenBank/DDBJ databases">
        <title>A draft genome sequence of Gluconacetobacter entanii LTH 4560.</title>
        <authorList>
            <person name="Skraban J."/>
            <person name="Cleenwerck I."/>
            <person name="Vandamme P."/>
            <person name="Trcek J."/>
        </authorList>
    </citation>
    <scope>NUCLEOTIDE SEQUENCE [LARGE SCALE GENOMIC DNA]</scope>
    <source>
        <strain evidence="8 9">LTH 4560</strain>
    </source>
</reference>
<dbReference type="Pfam" id="PF02525">
    <property type="entry name" value="Flavodoxin_2"/>
    <property type="match status" value="1"/>
</dbReference>
<dbReference type="GO" id="GO:0009055">
    <property type="term" value="F:electron transfer activity"/>
    <property type="evidence" value="ECO:0007669"/>
    <property type="project" value="UniProtKB-UniRule"/>
</dbReference>
<dbReference type="OrthoDB" id="9787136at2"/>
<feature type="binding site" evidence="6">
    <location>
        <begin position="41"/>
        <end position="43"/>
    </location>
    <ligand>
        <name>FMN</name>
        <dbReference type="ChEBI" id="CHEBI:58210"/>
    </ligand>
</feature>
<comment type="function">
    <text evidence="6">Quinone reductase that provides resistance to thiol-specific stress caused by electrophilic quinones.</text>
</comment>
<comment type="cofactor">
    <cofactor evidence="6">
        <name>FMN</name>
        <dbReference type="ChEBI" id="CHEBI:58210"/>
    </cofactor>
    <text evidence="6">Binds 1 FMN per subunit.</text>
</comment>
<dbReference type="GO" id="GO:0016652">
    <property type="term" value="F:oxidoreductase activity, acting on NAD(P)H as acceptor"/>
    <property type="evidence" value="ECO:0007669"/>
    <property type="project" value="UniProtKB-UniRule"/>
</dbReference>
<dbReference type="Gene3D" id="3.40.50.360">
    <property type="match status" value="1"/>
</dbReference>
<evidence type="ECO:0000256" key="3">
    <source>
        <dbReference type="ARBA" id="ARBA00023002"/>
    </source>
</evidence>
<protein>
    <recommendedName>
        <fullName evidence="6">FMN dependent NADH:quinone oxidoreductase</fullName>
        <ecNumber evidence="6">1.6.5.-</ecNumber>
    </recommendedName>
    <alternativeName>
        <fullName evidence="6">Azo-dye reductase</fullName>
    </alternativeName>
    <alternativeName>
        <fullName evidence="6">FMN-dependent NADH-azo compound oxidoreductase</fullName>
    </alternativeName>
    <alternativeName>
        <fullName evidence="6">FMN-dependent NADH-azoreductase</fullName>
        <ecNumber evidence="6">1.7.1.17</ecNumber>
    </alternativeName>
</protein>
<accession>A0A318PVE5</accession>
<evidence type="ECO:0000256" key="5">
    <source>
        <dbReference type="ARBA" id="ARBA00048542"/>
    </source>
</evidence>